<dbReference type="GO" id="GO:0005886">
    <property type="term" value="C:plasma membrane"/>
    <property type="evidence" value="ECO:0007669"/>
    <property type="project" value="InterPro"/>
</dbReference>
<keyword evidence="4" id="KW-1185">Reference proteome</keyword>
<evidence type="ECO:0000313" key="4">
    <source>
        <dbReference type="Proteomes" id="UP000221080"/>
    </source>
</evidence>
<dbReference type="GeneID" id="108268214"/>
<dbReference type="InterPro" id="IPR036028">
    <property type="entry name" value="SH3-like_dom_sf"/>
</dbReference>
<reference evidence="4" key="1">
    <citation type="journal article" date="2016" name="Nat. Commun.">
        <title>The channel catfish genome sequence provides insights into the evolution of scale formation in teleosts.</title>
        <authorList>
            <person name="Liu Z."/>
            <person name="Liu S."/>
            <person name="Yao J."/>
            <person name="Bao L."/>
            <person name="Zhang J."/>
            <person name="Li Y."/>
            <person name="Jiang C."/>
            <person name="Sun L."/>
            <person name="Wang R."/>
            <person name="Zhang Y."/>
            <person name="Zhou T."/>
            <person name="Zeng Q."/>
            <person name="Fu Q."/>
            <person name="Gao S."/>
            <person name="Li N."/>
            <person name="Koren S."/>
            <person name="Jiang Y."/>
            <person name="Zimin A."/>
            <person name="Xu P."/>
            <person name="Phillippy A.M."/>
            <person name="Geng X."/>
            <person name="Song L."/>
            <person name="Sun F."/>
            <person name="Li C."/>
            <person name="Wang X."/>
            <person name="Chen A."/>
            <person name="Jin Y."/>
            <person name="Yuan Z."/>
            <person name="Yang Y."/>
            <person name="Tan S."/>
            <person name="Peatman E."/>
            <person name="Lu J."/>
            <person name="Qin Z."/>
            <person name="Dunham R."/>
            <person name="Li Z."/>
            <person name="Sonstegard T."/>
            <person name="Feng J."/>
            <person name="Danzmann R.G."/>
            <person name="Schroeder S."/>
            <person name="Scheffler B."/>
            <person name="Duke M.V."/>
            <person name="Ballard L."/>
            <person name="Kucuktas H."/>
            <person name="Kaltenboeck L."/>
            <person name="Liu H."/>
            <person name="Armbruster J."/>
            <person name="Xie Y."/>
            <person name="Kirby M.L."/>
            <person name="Tian Y."/>
            <person name="Flanagan M.E."/>
            <person name="Mu W."/>
            <person name="Waldbieser G.C."/>
        </authorList>
    </citation>
    <scope>NUCLEOTIDE SEQUENCE [LARGE SCALE GENOMIC DNA]</scope>
    <source>
        <strain evidence="4">SDA103</strain>
    </source>
</reference>
<feature type="region of interest" description="Disordered" evidence="2">
    <location>
        <begin position="132"/>
        <end position="153"/>
    </location>
</feature>
<sequence>MCVVYRVSVNASVSSSKAEFWILIGQKEAAIDFKSLRAKFQEGSQLKDRPVVLEKPKRFLPTASRAGSVTVSSVEDKNPAIPHFNLRDDQKMLSGKWPSAMASCFFPPAANGVGSGVARRSLKDRHLPLVLPASSTASSNNPKQEATASSKLVTSPIKCKKKAMPTPFRPAKFSKSIKDILENAEHPESSKPQSEHYTVGNGFSHHNGGSNPGSSCPSPDQPSTPSPTAEDPSNGGSIPHVLSTLERAKKRFSPKNLLVYTRPKSFYSSKGPTGSPPPPVECENLQCDDESSSLRSGYRSANSPTLTARNLPQANGINHGPVLHLNGDVKPVQPGALVPPLVKALPEMTSLCPLPVKPMRPPHVDLSAYRTHKRENTTEEATMNLGPGSGGIAAEDVAAENTPILPPPQFDAPHFLDFASSVLEALNTNVINLTALEMEAADFSAPPPGPDEASDGNLQKDVIQKYVTGPAEPGNDGNLQGTSLGHGADSRSIAALEAQLLEAVTGEISMTCPQNILTDSFISSELPSEPSINQRDDNYEVCDNVYEEVESISKFSFGQNSRKRKGAPKNPYAESPGKEETRKSVWHAAQWTGMNSEPSVVTPAVWDSAASVRKERSSPDHHEEKEARKREKQRLEREKKEQKEKEKKENEMKKKFKITGQEEPMYHARVLLDSKLRKHDLQVKTGDTVSIIRTTNCPKGKWLARDSQNKYGYISVMNVELNMKEMLELGKRASQAIGRGHVEGDTLSLSSRSSHYNPILTSSFTDDSEEWTGEDETRSHLSENMCPNRAVSMPEMFNAFPTNHHAQSADCVEDVPSQVNHEALQKLAVFFQNTKDDLNTGAEITDAISTNINDPGLLCDVEEPPYDEEDQFSFADVELLPPPELYADFF</sequence>
<feature type="region of interest" description="Disordered" evidence="2">
    <location>
        <begin position="185"/>
        <end position="240"/>
    </location>
</feature>
<evidence type="ECO:0000256" key="2">
    <source>
        <dbReference type="SAM" id="MobiDB-lite"/>
    </source>
</evidence>
<dbReference type="InterPro" id="IPR043443">
    <property type="entry name" value="FYB1/2-like"/>
</dbReference>
<gene>
    <name evidence="5" type="primary">si:ch211-188c16.1</name>
</gene>
<evidence type="ECO:0000256" key="1">
    <source>
        <dbReference type="ARBA" id="ARBA00022553"/>
    </source>
</evidence>
<evidence type="ECO:0000313" key="5">
    <source>
        <dbReference type="RefSeq" id="XP_047012472.1"/>
    </source>
</evidence>
<feature type="compositionally biased region" description="Polar residues" evidence="2">
    <location>
        <begin position="293"/>
        <end position="313"/>
    </location>
</feature>
<feature type="compositionally biased region" description="Basic and acidic residues" evidence="2">
    <location>
        <begin position="612"/>
        <end position="652"/>
    </location>
</feature>
<feature type="region of interest" description="Disordered" evidence="2">
    <location>
        <begin position="557"/>
        <end position="584"/>
    </location>
</feature>
<dbReference type="PANTHER" id="PTHR16830:SF20">
    <property type="entry name" value="SI:CH211-188C16.1-RELATED"/>
    <property type="match status" value="1"/>
</dbReference>
<organism evidence="4 5">
    <name type="scientific">Ictalurus punctatus</name>
    <name type="common">Channel catfish</name>
    <name type="synonym">Silurus punctatus</name>
    <dbReference type="NCBI Taxonomy" id="7998"/>
    <lineage>
        <taxon>Eukaryota</taxon>
        <taxon>Metazoa</taxon>
        <taxon>Chordata</taxon>
        <taxon>Craniata</taxon>
        <taxon>Vertebrata</taxon>
        <taxon>Euteleostomi</taxon>
        <taxon>Actinopterygii</taxon>
        <taxon>Neopterygii</taxon>
        <taxon>Teleostei</taxon>
        <taxon>Ostariophysi</taxon>
        <taxon>Siluriformes</taxon>
        <taxon>Ictaluridae</taxon>
        <taxon>Ictalurus</taxon>
    </lineage>
</organism>
<dbReference type="InterPro" id="IPR029294">
    <property type="entry name" value="hSH3"/>
</dbReference>
<dbReference type="SUPFAM" id="SSF50044">
    <property type="entry name" value="SH3-domain"/>
    <property type="match status" value="1"/>
</dbReference>
<feature type="compositionally biased region" description="Polar residues" evidence="2">
    <location>
        <begin position="133"/>
        <end position="153"/>
    </location>
</feature>
<dbReference type="Gene3D" id="2.30.30.40">
    <property type="entry name" value="SH3 Domains"/>
    <property type="match status" value="1"/>
</dbReference>
<feature type="region of interest" description="Disordered" evidence="2">
    <location>
        <begin position="607"/>
        <end position="652"/>
    </location>
</feature>
<dbReference type="OrthoDB" id="5986624at2759"/>
<dbReference type="Pfam" id="PF14603">
    <property type="entry name" value="hSH3"/>
    <property type="match status" value="1"/>
</dbReference>
<dbReference type="Proteomes" id="UP000221080">
    <property type="component" value="Chromosome 7"/>
</dbReference>
<dbReference type="GO" id="GO:0050852">
    <property type="term" value="P:T cell receptor signaling pathway"/>
    <property type="evidence" value="ECO:0007669"/>
    <property type="project" value="TreeGrafter"/>
</dbReference>
<proteinExistence type="predicted"/>
<dbReference type="GO" id="GO:0007229">
    <property type="term" value="P:integrin-mediated signaling pathway"/>
    <property type="evidence" value="ECO:0007669"/>
    <property type="project" value="InterPro"/>
</dbReference>
<dbReference type="FunFam" id="2.30.30.40:FF:000307">
    <property type="entry name" value="Predicted protein"/>
    <property type="match status" value="1"/>
</dbReference>
<keyword evidence="1" id="KW-0597">Phosphoprotein</keyword>
<evidence type="ECO:0000259" key="3">
    <source>
        <dbReference type="Pfam" id="PF14603"/>
    </source>
</evidence>
<feature type="region of interest" description="Disordered" evidence="2">
    <location>
        <begin position="289"/>
        <end position="313"/>
    </location>
</feature>
<name>A0A979EXD1_ICTPU</name>
<dbReference type="RefSeq" id="XP_047012472.1">
    <property type="nucleotide sequence ID" value="XM_047156516.2"/>
</dbReference>
<protein>
    <submittedName>
        <fullName evidence="5">Uncharacterized protein si:ch211-188c16.1 isoform X1</fullName>
    </submittedName>
</protein>
<accession>A0A979EXD1</accession>
<dbReference type="GO" id="GO:0072659">
    <property type="term" value="P:protein localization to plasma membrane"/>
    <property type="evidence" value="ECO:0007669"/>
    <property type="project" value="TreeGrafter"/>
</dbReference>
<dbReference type="AlphaFoldDB" id="A0A979EXD1"/>
<dbReference type="PANTHER" id="PTHR16830">
    <property type="entry name" value="SH2 CONTAINING ADAPTOR PRAM-1 RELATED"/>
    <property type="match status" value="1"/>
</dbReference>
<feature type="domain" description="Helically-extended SH3" evidence="3">
    <location>
        <begin position="653"/>
        <end position="719"/>
    </location>
</feature>
<feature type="compositionally biased region" description="Low complexity" evidence="2">
    <location>
        <begin position="200"/>
        <end position="218"/>
    </location>
</feature>
<reference evidence="5" key="2">
    <citation type="submission" date="2025-08" db="UniProtKB">
        <authorList>
            <consortium name="RefSeq"/>
        </authorList>
    </citation>
    <scope>IDENTIFICATION</scope>
    <source>
        <tissue evidence="5">Blood</tissue>
    </source>
</reference>